<accession>A0AAW1LH02</accession>
<reference evidence="2 3" key="1">
    <citation type="journal article" date="2024" name="BMC Genomics">
        <title>De novo assembly and annotation of Popillia japonica's genome with initial clues to its potential as an invasive pest.</title>
        <authorList>
            <person name="Cucini C."/>
            <person name="Boschi S."/>
            <person name="Funari R."/>
            <person name="Cardaioli E."/>
            <person name="Iannotti N."/>
            <person name="Marturano G."/>
            <person name="Paoli F."/>
            <person name="Bruttini M."/>
            <person name="Carapelli A."/>
            <person name="Frati F."/>
            <person name="Nardi F."/>
        </authorList>
    </citation>
    <scope>NUCLEOTIDE SEQUENCE [LARGE SCALE GENOMIC DNA]</scope>
    <source>
        <strain evidence="2">DMR45628</strain>
    </source>
</reference>
<dbReference type="EMBL" id="JASPKY010000120">
    <property type="protein sequence ID" value="KAK9732338.1"/>
    <property type="molecule type" value="Genomic_DNA"/>
</dbReference>
<organism evidence="2 3">
    <name type="scientific">Popillia japonica</name>
    <name type="common">Japanese beetle</name>
    <dbReference type="NCBI Taxonomy" id="7064"/>
    <lineage>
        <taxon>Eukaryota</taxon>
        <taxon>Metazoa</taxon>
        <taxon>Ecdysozoa</taxon>
        <taxon>Arthropoda</taxon>
        <taxon>Hexapoda</taxon>
        <taxon>Insecta</taxon>
        <taxon>Pterygota</taxon>
        <taxon>Neoptera</taxon>
        <taxon>Endopterygota</taxon>
        <taxon>Coleoptera</taxon>
        <taxon>Polyphaga</taxon>
        <taxon>Scarabaeiformia</taxon>
        <taxon>Scarabaeidae</taxon>
        <taxon>Rutelinae</taxon>
        <taxon>Popillia</taxon>
    </lineage>
</organism>
<keyword evidence="3" id="KW-1185">Reference proteome</keyword>
<evidence type="ECO:0000256" key="1">
    <source>
        <dbReference type="SAM" id="SignalP"/>
    </source>
</evidence>
<dbReference type="AlphaFoldDB" id="A0AAW1LH02"/>
<dbReference type="Proteomes" id="UP001458880">
    <property type="component" value="Unassembled WGS sequence"/>
</dbReference>
<keyword evidence="1" id="KW-0732">Signal</keyword>
<evidence type="ECO:0000313" key="3">
    <source>
        <dbReference type="Proteomes" id="UP001458880"/>
    </source>
</evidence>
<evidence type="ECO:0000313" key="2">
    <source>
        <dbReference type="EMBL" id="KAK9732338.1"/>
    </source>
</evidence>
<sequence>MRALALLIAITLINYVCPVPVPNSAGVKIDQRQEGDINVRADLENFVILIIPTTSTNFGLIDLLSKAIPIKNLKRKHQIKQQGDSHETQNFIESKTAPYHVDISQSNLKLEPNFEKNEDILNSRAKNEEKRELGRFAKAILVTVPLDGKEDVKDESRRISDQLQLIGSTYDQCGPDGYRNKEGTCVYVPGEIFV</sequence>
<feature type="signal peptide" evidence="1">
    <location>
        <begin position="1"/>
        <end position="18"/>
    </location>
</feature>
<comment type="caution">
    <text evidence="2">The sequence shown here is derived from an EMBL/GenBank/DDBJ whole genome shotgun (WGS) entry which is preliminary data.</text>
</comment>
<proteinExistence type="predicted"/>
<protein>
    <submittedName>
        <fullName evidence="2">Uncharacterized protein</fullName>
    </submittedName>
</protein>
<name>A0AAW1LH02_POPJA</name>
<gene>
    <name evidence="2" type="ORF">QE152_g12960</name>
</gene>
<feature type="chain" id="PRO_5043754972" evidence="1">
    <location>
        <begin position="19"/>
        <end position="194"/>
    </location>
</feature>